<gene>
    <name evidence="1" type="primary">SEN1</name>
    <name evidence="1" type="ORF">SNAT2548_LOCUS24620</name>
</gene>
<sequence length="73" mass="8133">MEVHADYALILATDRLRWQDVVMASRLAQLVAKELLLVAANPSPQAEATLSEFLASSTSVLEFAARPWRRHLS</sequence>
<dbReference type="OrthoDB" id="10249562at2759"/>
<evidence type="ECO:0000313" key="2">
    <source>
        <dbReference type="Proteomes" id="UP000604046"/>
    </source>
</evidence>
<comment type="caution">
    <text evidence="1">The sequence shown here is derived from an EMBL/GenBank/DDBJ whole genome shotgun (WGS) entry which is preliminary data.</text>
</comment>
<accession>A0A812RSS8</accession>
<name>A0A812RSS8_9DINO</name>
<dbReference type="AlphaFoldDB" id="A0A812RSS8"/>
<evidence type="ECO:0000313" key="1">
    <source>
        <dbReference type="EMBL" id="CAE7450276.1"/>
    </source>
</evidence>
<dbReference type="Proteomes" id="UP000604046">
    <property type="component" value="Unassembled WGS sequence"/>
</dbReference>
<reference evidence="1" key="1">
    <citation type="submission" date="2021-02" db="EMBL/GenBank/DDBJ databases">
        <authorList>
            <person name="Dougan E. K."/>
            <person name="Rhodes N."/>
            <person name="Thang M."/>
            <person name="Chan C."/>
        </authorList>
    </citation>
    <scope>NUCLEOTIDE SEQUENCE</scope>
</reference>
<dbReference type="EMBL" id="CAJNDS010002364">
    <property type="protein sequence ID" value="CAE7450276.1"/>
    <property type="molecule type" value="Genomic_DNA"/>
</dbReference>
<keyword evidence="2" id="KW-1185">Reference proteome</keyword>
<proteinExistence type="predicted"/>
<protein>
    <submittedName>
        <fullName evidence="1">SEN1 protein</fullName>
    </submittedName>
</protein>
<organism evidence="1 2">
    <name type="scientific">Symbiodinium natans</name>
    <dbReference type="NCBI Taxonomy" id="878477"/>
    <lineage>
        <taxon>Eukaryota</taxon>
        <taxon>Sar</taxon>
        <taxon>Alveolata</taxon>
        <taxon>Dinophyceae</taxon>
        <taxon>Suessiales</taxon>
        <taxon>Symbiodiniaceae</taxon>
        <taxon>Symbiodinium</taxon>
    </lineage>
</organism>